<accession>A0ABR1YG99</accession>
<dbReference type="EMBL" id="JBBWRZ010000010">
    <property type="protein sequence ID" value="KAK8227580.1"/>
    <property type="molecule type" value="Genomic_DNA"/>
</dbReference>
<dbReference type="Proteomes" id="UP001492380">
    <property type="component" value="Unassembled WGS sequence"/>
</dbReference>
<comment type="caution">
    <text evidence="2">The sequence shown here is derived from an EMBL/GenBank/DDBJ whole genome shotgun (WGS) entry which is preliminary data.</text>
</comment>
<sequence>MRDRQTDEHTHNSQPKGRTKATTGVRQAGRQAKRSKAQKATRKRNASNAKRAKETIECVSVCLSNYANAMPCPFHLPPPFFRHLTLFSQPPLSSQSTSLPLSSISRLPMPMYACKPFYVRLQKRRRSKEPPICLLACFLHMPSPGSDAAWDTAMCVMQPQRENAKNSLIRMHSWCGQRQKRMNARGGCWRGGRVSWDLSSHRLTRRLVSVYGGGGDDDSRTKQMLMQNDDGEKEKVGLVCPRSPAASRGMYSSRS</sequence>
<reference evidence="2 3" key="1">
    <citation type="submission" date="2024-04" db="EMBL/GenBank/DDBJ databases">
        <title>Phyllosticta paracitricarpa is synonymous to the EU quarantine fungus P. citricarpa based on phylogenomic analyses.</title>
        <authorList>
            <consortium name="Lawrence Berkeley National Laboratory"/>
            <person name="Van Ingen-Buijs V.A."/>
            <person name="Van Westerhoven A.C."/>
            <person name="Haridas S."/>
            <person name="Skiadas P."/>
            <person name="Martin F."/>
            <person name="Groenewald J.Z."/>
            <person name="Crous P.W."/>
            <person name="Seidl M.F."/>
        </authorList>
    </citation>
    <scope>NUCLEOTIDE SEQUENCE [LARGE SCALE GENOMIC DNA]</scope>
    <source>
        <strain evidence="2 3">CBS 123374</strain>
    </source>
</reference>
<evidence type="ECO:0000256" key="1">
    <source>
        <dbReference type="SAM" id="MobiDB-lite"/>
    </source>
</evidence>
<gene>
    <name evidence="2" type="ORF">HDK90DRAFT_64108</name>
</gene>
<feature type="compositionally biased region" description="Basic residues" evidence="1">
    <location>
        <begin position="31"/>
        <end position="45"/>
    </location>
</feature>
<feature type="compositionally biased region" description="Basic and acidic residues" evidence="1">
    <location>
        <begin position="1"/>
        <end position="11"/>
    </location>
</feature>
<evidence type="ECO:0000313" key="3">
    <source>
        <dbReference type="Proteomes" id="UP001492380"/>
    </source>
</evidence>
<name>A0ABR1YG99_9PEZI</name>
<organism evidence="2 3">
    <name type="scientific">Phyllosticta capitalensis</name>
    <dbReference type="NCBI Taxonomy" id="121624"/>
    <lineage>
        <taxon>Eukaryota</taxon>
        <taxon>Fungi</taxon>
        <taxon>Dikarya</taxon>
        <taxon>Ascomycota</taxon>
        <taxon>Pezizomycotina</taxon>
        <taxon>Dothideomycetes</taxon>
        <taxon>Dothideomycetes incertae sedis</taxon>
        <taxon>Botryosphaeriales</taxon>
        <taxon>Phyllostictaceae</taxon>
        <taxon>Phyllosticta</taxon>
    </lineage>
</organism>
<feature type="region of interest" description="Disordered" evidence="1">
    <location>
        <begin position="1"/>
        <end position="50"/>
    </location>
</feature>
<keyword evidence="3" id="KW-1185">Reference proteome</keyword>
<protein>
    <submittedName>
        <fullName evidence="2">Uncharacterized protein</fullName>
    </submittedName>
</protein>
<proteinExistence type="predicted"/>
<evidence type="ECO:0000313" key="2">
    <source>
        <dbReference type="EMBL" id="KAK8227580.1"/>
    </source>
</evidence>
<feature type="compositionally biased region" description="Polar residues" evidence="1">
    <location>
        <begin position="12"/>
        <end position="25"/>
    </location>
</feature>